<dbReference type="Gene3D" id="1.10.486.10">
    <property type="entry name" value="PCRA, domain 4"/>
    <property type="match status" value="1"/>
</dbReference>
<dbReference type="SUPFAM" id="SSF52980">
    <property type="entry name" value="Restriction endonuclease-like"/>
    <property type="match status" value="1"/>
</dbReference>
<dbReference type="Gene3D" id="3.40.50.300">
    <property type="entry name" value="P-loop containing nucleotide triphosphate hydrolases"/>
    <property type="match status" value="3"/>
</dbReference>
<evidence type="ECO:0000256" key="4">
    <source>
        <dbReference type="ARBA" id="ARBA00022801"/>
    </source>
</evidence>
<evidence type="ECO:0000256" key="15">
    <source>
        <dbReference type="PROSITE-ProRule" id="PRU00560"/>
    </source>
</evidence>
<dbReference type="InterPro" id="IPR014017">
    <property type="entry name" value="DNA_helicase_UvrD-like_C"/>
</dbReference>
<evidence type="ECO:0000313" key="20">
    <source>
        <dbReference type="Proteomes" id="UP000252893"/>
    </source>
</evidence>
<name>A0A366E610_9HYPH</name>
<dbReference type="EMBL" id="QNRH01000002">
    <property type="protein sequence ID" value="RBO97803.1"/>
    <property type="molecule type" value="Genomic_DNA"/>
</dbReference>
<dbReference type="Proteomes" id="UP000252893">
    <property type="component" value="Unassembled WGS sequence"/>
</dbReference>
<keyword evidence="7 15" id="KW-0067">ATP-binding</keyword>
<evidence type="ECO:0000313" key="19">
    <source>
        <dbReference type="EMBL" id="RBO97803.1"/>
    </source>
</evidence>
<comment type="catalytic activity">
    <reaction evidence="14">
        <text>ATP + H2O = ADP + phosphate + H(+)</text>
        <dbReference type="Rhea" id="RHEA:13065"/>
        <dbReference type="ChEBI" id="CHEBI:15377"/>
        <dbReference type="ChEBI" id="CHEBI:15378"/>
        <dbReference type="ChEBI" id="CHEBI:30616"/>
        <dbReference type="ChEBI" id="CHEBI:43474"/>
        <dbReference type="ChEBI" id="CHEBI:456216"/>
        <dbReference type="EC" id="5.6.2.4"/>
    </reaction>
</comment>
<reference evidence="19 20" key="1">
    <citation type="submission" date="2018-06" db="EMBL/GenBank/DDBJ databases">
        <title>Genomic Encyclopedia of Type Strains, Phase IV (KMG-IV): sequencing the most valuable type-strain genomes for metagenomic binning, comparative biology and taxonomic classification.</title>
        <authorList>
            <person name="Goeker M."/>
        </authorList>
    </citation>
    <scope>NUCLEOTIDE SEQUENCE [LARGE SCALE GENOMIC DNA]</scope>
    <source>
        <strain evidence="19 20">DSM 25619</strain>
    </source>
</reference>
<evidence type="ECO:0000256" key="9">
    <source>
        <dbReference type="ARBA" id="ARBA00023204"/>
    </source>
</evidence>
<keyword evidence="6" id="KW-0269">Exonuclease</keyword>
<keyword evidence="3" id="KW-0227">DNA damage</keyword>
<dbReference type="PROSITE" id="PS51217">
    <property type="entry name" value="UVRD_HELICASE_CTER"/>
    <property type="match status" value="1"/>
</dbReference>
<dbReference type="EC" id="5.6.2.4" evidence="12"/>
<dbReference type="Gene3D" id="3.30.160.800">
    <property type="match status" value="1"/>
</dbReference>
<comment type="caution">
    <text evidence="19">The sequence shown here is derived from an EMBL/GenBank/DDBJ whole genome shotgun (WGS) entry which is preliminary data.</text>
</comment>
<dbReference type="Pfam" id="PF12705">
    <property type="entry name" value="PDDEXK_1"/>
    <property type="match status" value="1"/>
</dbReference>
<keyword evidence="1" id="KW-0540">Nuclease</keyword>
<dbReference type="GO" id="GO:0004527">
    <property type="term" value="F:exonuclease activity"/>
    <property type="evidence" value="ECO:0007669"/>
    <property type="project" value="UniProtKB-KW"/>
</dbReference>
<dbReference type="InterPro" id="IPR014151">
    <property type="entry name" value="DNA_helicase_AddA"/>
</dbReference>
<evidence type="ECO:0000256" key="1">
    <source>
        <dbReference type="ARBA" id="ARBA00022722"/>
    </source>
</evidence>
<feature type="region of interest" description="Disordered" evidence="16">
    <location>
        <begin position="938"/>
        <end position="969"/>
    </location>
</feature>
<dbReference type="SUPFAM" id="SSF52540">
    <property type="entry name" value="P-loop containing nucleoside triphosphate hydrolases"/>
    <property type="match status" value="1"/>
</dbReference>
<feature type="domain" description="UvrD-like helicase ATP-binding" evidence="17">
    <location>
        <begin position="7"/>
        <end position="491"/>
    </location>
</feature>
<dbReference type="GO" id="GO:0043138">
    <property type="term" value="F:3'-5' DNA helicase activity"/>
    <property type="evidence" value="ECO:0007669"/>
    <property type="project" value="UniProtKB-EC"/>
</dbReference>
<evidence type="ECO:0000256" key="10">
    <source>
        <dbReference type="ARBA" id="ARBA00023235"/>
    </source>
</evidence>
<dbReference type="InterPro" id="IPR038726">
    <property type="entry name" value="PDDEXK_AddAB-type"/>
</dbReference>
<dbReference type="PANTHER" id="PTHR11070:SF2">
    <property type="entry name" value="ATP-DEPENDENT DNA HELICASE SRS2"/>
    <property type="match status" value="1"/>
</dbReference>
<dbReference type="OrthoDB" id="9810135at2"/>
<keyword evidence="2 15" id="KW-0547">Nucleotide-binding</keyword>
<dbReference type="InterPro" id="IPR011604">
    <property type="entry name" value="PDDEXK-like_dom_sf"/>
</dbReference>
<evidence type="ECO:0000259" key="17">
    <source>
        <dbReference type="PROSITE" id="PS51198"/>
    </source>
</evidence>
<evidence type="ECO:0000256" key="13">
    <source>
        <dbReference type="ARBA" id="ARBA00034923"/>
    </source>
</evidence>
<dbReference type="GO" id="GO:0005524">
    <property type="term" value="F:ATP binding"/>
    <property type="evidence" value="ECO:0007669"/>
    <property type="project" value="UniProtKB-UniRule"/>
</dbReference>
<evidence type="ECO:0000256" key="16">
    <source>
        <dbReference type="SAM" id="MobiDB-lite"/>
    </source>
</evidence>
<organism evidence="19 20">
    <name type="scientific">Pseudochrobactrum asaccharolyticum</name>
    <dbReference type="NCBI Taxonomy" id="354351"/>
    <lineage>
        <taxon>Bacteria</taxon>
        <taxon>Pseudomonadati</taxon>
        <taxon>Pseudomonadota</taxon>
        <taxon>Alphaproteobacteria</taxon>
        <taxon>Hyphomicrobiales</taxon>
        <taxon>Brucellaceae</taxon>
        <taxon>Pseudochrobactrum</taxon>
    </lineage>
</organism>
<evidence type="ECO:0000256" key="12">
    <source>
        <dbReference type="ARBA" id="ARBA00034808"/>
    </source>
</evidence>
<evidence type="ECO:0000256" key="14">
    <source>
        <dbReference type="ARBA" id="ARBA00048988"/>
    </source>
</evidence>
<evidence type="ECO:0000256" key="8">
    <source>
        <dbReference type="ARBA" id="ARBA00023125"/>
    </source>
</evidence>
<keyword evidence="10" id="KW-0413">Isomerase</keyword>
<evidence type="ECO:0000256" key="6">
    <source>
        <dbReference type="ARBA" id="ARBA00022839"/>
    </source>
</evidence>
<evidence type="ECO:0000256" key="11">
    <source>
        <dbReference type="ARBA" id="ARBA00034617"/>
    </source>
</evidence>
<gene>
    <name evidence="19" type="ORF">DFR47_102593</name>
</gene>
<comment type="catalytic activity">
    <reaction evidence="11">
        <text>Couples ATP hydrolysis with the unwinding of duplex DNA by translocating in the 3'-5' direction.</text>
        <dbReference type="EC" id="5.6.2.4"/>
    </reaction>
</comment>
<dbReference type="Pfam" id="PF13361">
    <property type="entry name" value="UvrD_C"/>
    <property type="match status" value="1"/>
</dbReference>
<dbReference type="InterPro" id="IPR027417">
    <property type="entry name" value="P-loop_NTPase"/>
</dbReference>
<dbReference type="GO" id="GO:0033202">
    <property type="term" value="C:DNA helicase complex"/>
    <property type="evidence" value="ECO:0007669"/>
    <property type="project" value="TreeGrafter"/>
</dbReference>
<dbReference type="InterPro" id="IPR011335">
    <property type="entry name" value="Restrct_endonuc-II-like"/>
</dbReference>
<keyword evidence="4 15" id="KW-0378">Hydrolase</keyword>
<dbReference type="GO" id="GO:0003677">
    <property type="term" value="F:DNA binding"/>
    <property type="evidence" value="ECO:0007669"/>
    <property type="project" value="UniProtKB-KW"/>
</dbReference>
<protein>
    <recommendedName>
        <fullName evidence="12">DNA 3'-5' helicase</fullName>
        <ecNumber evidence="12">5.6.2.4</ecNumber>
    </recommendedName>
    <alternativeName>
        <fullName evidence="13">DNA 3'-5' helicase II</fullName>
    </alternativeName>
</protein>
<keyword evidence="9" id="KW-0234">DNA repair</keyword>
<feature type="domain" description="UvrD-like helicase C-terminal" evidence="18">
    <location>
        <begin position="514"/>
        <end position="798"/>
    </location>
</feature>
<evidence type="ECO:0000256" key="7">
    <source>
        <dbReference type="ARBA" id="ARBA00022840"/>
    </source>
</evidence>
<feature type="binding site" evidence="15">
    <location>
        <begin position="28"/>
        <end position="35"/>
    </location>
    <ligand>
        <name>ATP</name>
        <dbReference type="ChEBI" id="CHEBI:30616"/>
    </ligand>
</feature>
<dbReference type="NCBIfam" id="TIGR02784">
    <property type="entry name" value="addA_alphas"/>
    <property type="match status" value="1"/>
</dbReference>
<dbReference type="Gene3D" id="3.90.320.10">
    <property type="match status" value="1"/>
</dbReference>
<sequence length="1175" mass="131164">MKLKIIPQETIDAQAKAANPYDSVWVSANAGSGKTHVLTERVIRLLLEGTDPSKILCLTYTKAAAAVMQNRVFQRLSEWAVLDDEGLSQKLKDLEKREPDAIRLEIARRLFARALETPGGLKIQTIHAFCESILHQFPLEANIAGHFEMLDDMMQTALVGEARRQLLEVASTSAHAGLAEAFATVLETAGEMGLENLLDEAVSKRHALHGFIRQTGVAETRQDVFYHHFGFERQDTEADILSDLWPVAEFSEDVLDAVMNLRKPAARAQDVVLQLRMIKPQTTPAQMQDILRKAFLKSTGEPKNGSWVATAAVKAELPDFEDDFNRVAADIHEGLDRLKLLKLIRLNLAAFTLIDDLLSRYEKMKRNRGLLDFDDLINRTVSLLSRNGAGMWVQYKLDRGIDHILVDEAQDTSPEQWQVINMLSAEFFSGSGQRDVRRTLFAVGDEKQSIYSFQGARPEDFAATGKAVSRMAARAELSFEKVSLNFSFRSTPDVLSAVDTVFSREEAFRGLGIERQPTVHAAIRSNDAGEVEVWDILTPEKVEEVEDWRTPIDQLPAPAVKLAEQIATTIRHWLDTGEPIHGKGRRMEPRDIMVLVRKRDLFMPALSRALKNRGVPVAGADRLRLTSHIGIKDLMAVGRFVLQPADDLSLASVLKSPLFGLTEEQLYRLAQPRGTKQTLYTAMEKLSESDAPDAGAWQVLHTKMRRWRNMADTMPVFEFYARILGQDGGRRKLLARLGPEAGDVIDEFQNYALATERSGLPGLQAFLETLEAASPEIKRELDQNRDEVRIMTVHASKGLEAAVVFMVDPGNAAWSAGRAPKLLSFDMAEPDGYEGKGFLWLPKSDYGTGFTAELLEELKTRSEEEYRRLLYVGMTRAEDRLILCGYRGERESENTWLKLASDGLGDEAVAYDHPVEGVSARRYRKTELAELEIQDKADATETAYPPLPEHYRRPLEPEQGLPRPLTPSGASALIEADAEQVVRSGSPVLEQGAQSEGSGRSFGLQRGTVIHTLLQRLPDLPAEQREQAARRYLNIAAGDWHESQREKVLAAVSTILEDSQFAAVFSPASKAEISLMGKLQLRGKEQVVSGQIDRICIEDDRVLIVDYKSNRPPARTQQEVPQAYITQLALYRALVEPLYPHKRVEAALLFTEGPHLIVLDEDVIEQALIALGKAV</sequence>
<keyword evidence="8" id="KW-0238">DNA-binding</keyword>
<evidence type="ECO:0000259" key="18">
    <source>
        <dbReference type="PROSITE" id="PS51217"/>
    </source>
</evidence>
<evidence type="ECO:0000256" key="2">
    <source>
        <dbReference type="ARBA" id="ARBA00022741"/>
    </source>
</evidence>
<evidence type="ECO:0000256" key="5">
    <source>
        <dbReference type="ARBA" id="ARBA00022806"/>
    </source>
</evidence>
<dbReference type="InterPro" id="IPR014016">
    <property type="entry name" value="UvrD-like_ATP-bd"/>
</dbReference>
<dbReference type="AlphaFoldDB" id="A0A366E610"/>
<dbReference type="GO" id="GO:0000725">
    <property type="term" value="P:recombinational repair"/>
    <property type="evidence" value="ECO:0007669"/>
    <property type="project" value="TreeGrafter"/>
</dbReference>
<dbReference type="InterPro" id="IPR000212">
    <property type="entry name" value="DNA_helicase_UvrD/REP"/>
</dbReference>
<accession>A0A366E610</accession>
<dbReference type="Pfam" id="PF00580">
    <property type="entry name" value="UvrD-helicase"/>
    <property type="match status" value="1"/>
</dbReference>
<keyword evidence="5 15" id="KW-0347">Helicase</keyword>
<keyword evidence="20" id="KW-1185">Reference proteome</keyword>
<dbReference type="PANTHER" id="PTHR11070">
    <property type="entry name" value="UVRD / RECB / PCRA DNA HELICASE FAMILY MEMBER"/>
    <property type="match status" value="1"/>
</dbReference>
<evidence type="ECO:0000256" key="3">
    <source>
        <dbReference type="ARBA" id="ARBA00022763"/>
    </source>
</evidence>
<dbReference type="PROSITE" id="PS51198">
    <property type="entry name" value="UVRD_HELICASE_ATP_BIND"/>
    <property type="match status" value="1"/>
</dbReference>
<dbReference type="GO" id="GO:0005829">
    <property type="term" value="C:cytosol"/>
    <property type="evidence" value="ECO:0007669"/>
    <property type="project" value="TreeGrafter"/>
</dbReference>
<proteinExistence type="predicted"/>